<feature type="transmembrane region" description="Helical" evidence="2">
    <location>
        <begin position="34"/>
        <end position="53"/>
    </location>
</feature>
<dbReference type="GeneID" id="111481307"/>
<dbReference type="OrthoDB" id="443318at2759"/>
<comment type="similarity">
    <text evidence="1">Belongs to the peptidase S10 family.</text>
</comment>
<keyword evidence="2" id="KW-1133">Transmembrane helix</keyword>
<dbReference type="InterPro" id="IPR029058">
    <property type="entry name" value="AB_hydrolase_fold"/>
</dbReference>
<name>A0A6J1J2V1_CUCMA</name>
<dbReference type="AlphaFoldDB" id="A0A6J1J2V1"/>
<evidence type="ECO:0000313" key="3">
    <source>
        <dbReference type="Proteomes" id="UP000504608"/>
    </source>
</evidence>
<dbReference type="KEGG" id="cmax:111481307"/>
<dbReference type="PRINTS" id="PR00724">
    <property type="entry name" value="CRBOXYPTASEC"/>
</dbReference>
<dbReference type="GO" id="GO:0019748">
    <property type="term" value="P:secondary metabolic process"/>
    <property type="evidence" value="ECO:0007669"/>
    <property type="project" value="TreeGrafter"/>
</dbReference>
<dbReference type="Pfam" id="PF00450">
    <property type="entry name" value="Peptidase_S10"/>
    <property type="match status" value="1"/>
</dbReference>
<dbReference type="GO" id="GO:0006508">
    <property type="term" value="P:proteolysis"/>
    <property type="evidence" value="ECO:0007669"/>
    <property type="project" value="InterPro"/>
</dbReference>
<evidence type="ECO:0000313" key="4">
    <source>
        <dbReference type="RefSeq" id="XP_022982505.1"/>
    </source>
</evidence>
<dbReference type="Proteomes" id="UP000504608">
    <property type="component" value="Unplaced"/>
</dbReference>
<sequence>MKRKPHILLVFFRIWCAWISPMATFGGFRSYVCFLVLIFQVLSAAAAGSFWSVKYLPGFAGPLPFELETGYVGVGDSEEVQVFYYFVKSQGNPQTDPLMTWLIGGPGCSALSGFAVEIGPVNFKIEPYNGSTPQLILNPHSWTKKASILFIDMPVGTGFSYARTPQGLKKGDLLQVQQNHQFLRKWLTDHPEFIPNPFYVGGDSYSGIIIPPLTQAISEGNKHLFPAINLQGYIEGNPFSVRRTVNNYRVHYAHKMSLVSDELYESLKTSCKGEFESIDPINLECIKHVSTYKKVCLLKTRIRTSKFSIPKLIHSFCLCSSFQCVSRISLACIMCPYCTDASRAPENTFGGQRSLYDTSQNLFLAPRVLPPLSLDCDEYKYYLSYYWANDNQVRKALHIREGTVGEWFRCESKKDYQFDITNVLPYHVNLSSKDYRSLIFSGDHDMMVPILDTEAWIKSLNYSIVDEWRPWFDDEDQVLGYTRTFANNMTFATIKGGGHTPQTMQYQTSIMFNRWMARKSL</sequence>
<evidence type="ECO:0000256" key="1">
    <source>
        <dbReference type="ARBA" id="ARBA00009431"/>
    </source>
</evidence>
<dbReference type="FunFam" id="3.40.50.12670:FF:000002">
    <property type="entry name" value="Carboxypeptidase"/>
    <property type="match status" value="1"/>
</dbReference>
<dbReference type="PANTHER" id="PTHR11802:SF29">
    <property type="entry name" value="SERINE CARBOXYPEPTIDASE-LIKE 19"/>
    <property type="match status" value="1"/>
</dbReference>
<organism evidence="3 4">
    <name type="scientific">Cucurbita maxima</name>
    <name type="common">Pumpkin</name>
    <name type="synonym">Winter squash</name>
    <dbReference type="NCBI Taxonomy" id="3661"/>
    <lineage>
        <taxon>Eukaryota</taxon>
        <taxon>Viridiplantae</taxon>
        <taxon>Streptophyta</taxon>
        <taxon>Embryophyta</taxon>
        <taxon>Tracheophyta</taxon>
        <taxon>Spermatophyta</taxon>
        <taxon>Magnoliopsida</taxon>
        <taxon>eudicotyledons</taxon>
        <taxon>Gunneridae</taxon>
        <taxon>Pentapetalae</taxon>
        <taxon>rosids</taxon>
        <taxon>fabids</taxon>
        <taxon>Cucurbitales</taxon>
        <taxon>Cucurbitaceae</taxon>
        <taxon>Cucurbiteae</taxon>
        <taxon>Cucurbita</taxon>
    </lineage>
</organism>
<reference evidence="4" key="1">
    <citation type="submission" date="2025-08" db="UniProtKB">
        <authorList>
            <consortium name="RefSeq"/>
        </authorList>
    </citation>
    <scope>IDENTIFICATION</scope>
    <source>
        <tissue evidence="4">Young leaves</tissue>
    </source>
</reference>
<dbReference type="SUPFAM" id="SSF53474">
    <property type="entry name" value="alpha/beta-Hydrolases"/>
    <property type="match status" value="1"/>
</dbReference>
<keyword evidence="2" id="KW-0472">Membrane</keyword>
<proteinExistence type="inferred from homology"/>
<dbReference type="PANTHER" id="PTHR11802">
    <property type="entry name" value="SERINE PROTEASE FAMILY S10 SERINE CARBOXYPEPTIDASE"/>
    <property type="match status" value="1"/>
</dbReference>
<dbReference type="RefSeq" id="XP_022982505.1">
    <property type="nucleotide sequence ID" value="XM_023126737.1"/>
</dbReference>
<keyword evidence="2" id="KW-0812">Transmembrane</keyword>
<accession>A0A6J1J2V1</accession>
<keyword evidence="3" id="KW-1185">Reference proteome</keyword>
<gene>
    <name evidence="4" type="primary">LOC111481307</name>
</gene>
<evidence type="ECO:0000256" key="2">
    <source>
        <dbReference type="SAM" id="Phobius"/>
    </source>
</evidence>
<dbReference type="GO" id="GO:0016747">
    <property type="term" value="F:acyltransferase activity, transferring groups other than amino-acyl groups"/>
    <property type="evidence" value="ECO:0007669"/>
    <property type="project" value="TreeGrafter"/>
</dbReference>
<dbReference type="GO" id="GO:0004185">
    <property type="term" value="F:serine-type carboxypeptidase activity"/>
    <property type="evidence" value="ECO:0007669"/>
    <property type="project" value="InterPro"/>
</dbReference>
<dbReference type="InterPro" id="IPR001563">
    <property type="entry name" value="Peptidase_S10"/>
</dbReference>
<dbReference type="Gene3D" id="3.40.50.1820">
    <property type="entry name" value="alpha/beta hydrolase"/>
    <property type="match status" value="1"/>
</dbReference>
<dbReference type="FunFam" id="3.40.50.1820:FF:000072">
    <property type="entry name" value="Serine carboxypeptidase-like 19"/>
    <property type="match status" value="1"/>
</dbReference>
<protein>
    <submittedName>
        <fullName evidence="4">Serine carboxypeptidase-like 7 isoform X1</fullName>
    </submittedName>
</protein>